<dbReference type="PROSITE" id="PS50949">
    <property type="entry name" value="HTH_GNTR"/>
    <property type="match status" value="1"/>
</dbReference>
<name>A0A8T7M1J3_9CHLR</name>
<dbReference type="PANTHER" id="PTHR43537:SF41">
    <property type="entry name" value="TRANSCRIPTIONAL REGULATORY PROTEIN"/>
    <property type="match status" value="1"/>
</dbReference>
<evidence type="ECO:0000313" key="7">
    <source>
        <dbReference type="Proteomes" id="UP000521676"/>
    </source>
</evidence>
<dbReference type="SUPFAM" id="SSF46785">
    <property type="entry name" value="Winged helix' DNA-binding domain"/>
    <property type="match status" value="1"/>
</dbReference>
<organism evidence="5 7">
    <name type="scientific">Candidatus Chlorohelix allophototropha</name>
    <dbReference type="NCBI Taxonomy" id="3003348"/>
    <lineage>
        <taxon>Bacteria</taxon>
        <taxon>Bacillati</taxon>
        <taxon>Chloroflexota</taxon>
        <taxon>Chloroflexia</taxon>
        <taxon>Candidatus Chloroheliales</taxon>
        <taxon>Candidatus Chloroheliaceae</taxon>
        <taxon>Candidatus Chlorohelix</taxon>
    </lineage>
</organism>
<dbReference type="SUPFAM" id="SSF48008">
    <property type="entry name" value="GntR ligand-binding domain-like"/>
    <property type="match status" value="1"/>
</dbReference>
<evidence type="ECO:0000256" key="2">
    <source>
        <dbReference type="ARBA" id="ARBA00023125"/>
    </source>
</evidence>
<evidence type="ECO:0000256" key="1">
    <source>
        <dbReference type="ARBA" id="ARBA00023015"/>
    </source>
</evidence>
<dbReference type="EMBL" id="CP128399">
    <property type="protein sequence ID" value="WJW67859.1"/>
    <property type="molecule type" value="Genomic_DNA"/>
</dbReference>
<dbReference type="SMART" id="SM00895">
    <property type="entry name" value="FCD"/>
    <property type="match status" value="1"/>
</dbReference>
<reference evidence="6" key="2">
    <citation type="journal article" date="2024" name="Nature">
        <title>Anoxygenic phototroph of the Chloroflexota uses a type I reaction centre.</title>
        <authorList>
            <person name="Tsuji J.M."/>
            <person name="Shaw N.A."/>
            <person name="Nagashima S."/>
            <person name="Venkiteswaran J.J."/>
            <person name="Schiff S.L."/>
            <person name="Watanabe T."/>
            <person name="Fukui M."/>
            <person name="Hanada S."/>
            <person name="Tank M."/>
            <person name="Neufeld J.D."/>
        </authorList>
    </citation>
    <scope>NUCLEOTIDE SEQUENCE</scope>
    <source>
        <strain evidence="6">L227-S17</strain>
    </source>
</reference>
<dbReference type="Gene3D" id="1.10.10.10">
    <property type="entry name" value="Winged helix-like DNA-binding domain superfamily/Winged helix DNA-binding domain"/>
    <property type="match status" value="1"/>
</dbReference>
<evidence type="ECO:0000313" key="8">
    <source>
        <dbReference type="Proteomes" id="UP001431572"/>
    </source>
</evidence>
<keyword evidence="3" id="KW-0804">Transcription</keyword>
<dbReference type="EMBL" id="JACATZ010000001">
    <property type="protein sequence ID" value="NWJ45999.1"/>
    <property type="molecule type" value="Genomic_DNA"/>
</dbReference>
<gene>
    <name evidence="5" type="ORF">HXX08_08990</name>
    <name evidence="6" type="ORF">OZ401_001142</name>
</gene>
<dbReference type="InterPro" id="IPR011711">
    <property type="entry name" value="GntR_C"/>
</dbReference>
<dbReference type="Proteomes" id="UP001431572">
    <property type="component" value="Chromosome 1"/>
</dbReference>
<dbReference type="InterPro" id="IPR000524">
    <property type="entry name" value="Tscrpt_reg_HTH_GntR"/>
</dbReference>
<keyword evidence="8" id="KW-1185">Reference proteome</keyword>
<dbReference type="GO" id="GO:0003677">
    <property type="term" value="F:DNA binding"/>
    <property type="evidence" value="ECO:0007669"/>
    <property type="project" value="UniProtKB-KW"/>
</dbReference>
<evidence type="ECO:0000256" key="3">
    <source>
        <dbReference type="ARBA" id="ARBA00023163"/>
    </source>
</evidence>
<feature type="domain" description="HTH gntR-type" evidence="4">
    <location>
        <begin position="15"/>
        <end position="82"/>
    </location>
</feature>
<dbReference type="GO" id="GO:0003700">
    <property type="term" value="F:DNA-binding transcription factor activity"/>
    <property type="evidence" value="ECO:0007669"/>
    <property type="project" value="InterPro"/>
</dbReference>
<protein>
    <submittedName>
        <fullName evidence="5">GntR family transcriptional regulator</fullName>
    </submittedName>
</protein>
<accession>A0A8T7M1J3</accession>
<dbReference type="AlphaFoldDB" id="A0A8T7M1J3"/>
<proteinExistence type="predicted"/>
<evidence type="ECO:0000313" key="6">
    <source>
        <dbReference type="EMBL" id="WJW67859.1"/>
    </source>
</evidence>
<sequence>MATSKFVFDEIKQYKTSPDLIADSLRKAILSGEIKGGDYLRQEELASAFGVSRIPVREALRKLEAEGLIAIYPNRGAQVLELSPREVQELFEIRVALETAALRFALPTLSSQDLEQAALILEELERETEVGRWGELNRKFHLALYQPCARPRLLSIINSLHQEADRFLRLVLSAIEHQNRSQQEHRELLEACCQQDSEKALGLLQVHIKEAGELLVAVLNREIHIS</sequence>
<dbReference type="Pfam" id="PF07729">
    <property type="entry name" value="FCD"/>
    <property type="match status" value="1"/>
</dbReference>
<dbReference type="CDD" id="cd07377">
    <property type="entry name" value="WHTH_GntR"/>
    <property type="match status" value="1"/>
</dbReference>
<dbReference type="InterPro" id="IPR036388">
    <property type="entry name" value="WH-like_DNA-bd_sf"/>
</dbReference>
<dbReference type="PRINTS" id="PR00035">
    <property type="entry name" value="HTHGNTR"/>
</dbReference>
<reference evidence="5 7" key="1">
    <citation type="submission" date="2020-06" db="EMBL/GenBank/DDBJ databases">
        <title>Anoxygenic phototrophic Chloroflexota member uses a Type I reaction center.</title>
        <authorList>
            <person name="Tsuji J.M."/>
            <person name="Shaw N.A."/>
            <person name="Nagashima S."/>
            <person name="Venkiteswaran J."/>
            <person name="Schiff S.L."/>
            <person name="Hanada S."/>
            <person name="Tank M."/>
            <person name="Neufeld J.D."/>
        </authorList>
    </citation>
    <scope>NUCLEOTIDE SEQUENCE [LARGE SCALE GENOMIC DNA]</scope>
    <source>
        <strain evidence="5">L227-S17</strain>
    </source>
</reference>
<dbReference type="SMART" id="SM00345">
    <property type="entry name" value="HTH_GNTR"/>
    <property type="match status" value="1"/>
</dbReference>
<dbReference type="Gene3D" id="1.20.120.530">
    <property type="entry name" value="GntR ligand-binding domain-like"/>
    <property type="match status" value="1"/>
</dbReference>
<dbReference type="Pfam" id="PF00392">
    <property type="entry name" value="GntR"/>
    <property type="match status" value="1"/>
</dbReference>
<dbReference type="InterPro" id="IPR008920">
    <property type="entry name" value="TF_FadR/GntR_C"/>
</dbReference>
<dbReference type="PANTHER" id="PTHR43537">
    <property type="entry name" value="TRANSCRIPTIONAL REGULATOR, GNTR FAMILY"/>
    <property type="match status" value="1"/>
</dbReference>
<evidence type="ECO:0000259" key="4">
    <source>
        <dbReference type="PROSITE" id="PS50949"/>
    </source>
</evidence>
<keyword evidence="2" id="KW-0238">DNA-binding</keyword>
<dbReference type="Proteomes" id="UP000521676">
    <property type="component" value="Unassembled WGS sequence"/>
</dbReference>
<evidence type="ECO:0000313" key="5">
    <source>
        <dbReference type="EMBL" id="NWJ45999.1"/>
    </source>
</evidence>
<dbReference type="RefSeq" id="WP_341469748.1">
    <property type="nucleotide sequence ID" value="NZ_CP128399.1"/>
</dbReference>
<dbReference type="InterPro" id="IPR036390">
    <property type="entry name" value="WH_DNA-bd_sf"/>
</dbReference>
<keyword evidence="1" id="KW-0805">Transcription regulation</keyword>